<feature type="transmembrane region" description="Helical" evidence="6">
    <location>
        <begin position="211"/>
        <end position="235"/>
    </location>
</feature>
<feature type="transmembrane region" description="Helical" evidence="6">
    <location>
        <begin position="276"/>
        <end position="296"/>
    </location>
</feature>
<dbReference type="Gene3D" id="1.20.1720.10">
    <property type="entry name" value="Multidrug resistance protein D"/>
    <property type="match status" value="1"/>
</dbReference>
<evidence type="ECO:0000256" key="1">
    <source>
        <dbReference type="ARBA" id="ARBA00004141"/>
    </source>
</evidence>
<dbReference type="PANTHER" id="PTHR23502">
    <property type="entry name" value="MAJOR FACILITATOR SUPERFAMILY"/>
    <property type="match status" value="1"/>
</dbReference>
<dbReference type="FunFam" id="1.20.1250.20:FF:000172">
    <property type="entry name" value="MFS multidrug resistance transporter"/>
    <property type="match status" value="1"/>
</dbReference>
<evidence type="ECO:0000256" key="6">
    <source>
        <dbReference type="SAM" id="Phobius"/>
    </source>
</evidence>
<gene>
    <name evidence="8" type="ORF">UVI_02060970</name>
</gene>
<accession>A0A1B5L478</accession>
<keyword evidence="4 6" id="KW-1133">Transmembrane helix</keyword>
<feature type="transmembrane region" description="Helical" evidence="6">
    <location>
        <begin position="437"/>
        <end position="454"/>
    </location>
</feature>
<feature type="transmembrane region" description="Helical" evidence="6">
    <location>
        <begin position="6"/>
        <end position="25"/>
    </location>
</feature>
<keyword evidence="5 6" id="KW-0472">Membrane</keyword>
<feature type="transmembrane region" description="Helical" evidence="6">
    <location>
        <begin position="120"/>
        <end position="143"/>
    </location>
</feature>
<dbReference type="InterPro" id="IPR036259">
    <property type="entry name" value="MFS_trans_sf"/>
</dbReference>
<proteinExistence type="predicted"/>
<protein>
    <recommendedName>
        <fullName evidence="7">Major facilitator superfamily (MFS) profile domain-containing protein</fullName>
    </recommendedName>
</protein>
<dbReference type="Proteomes" id="UP000054053">
    <property type="component" value="Unassembled WGS sequence"/>
</dbReference>
<keyword evidence="2" id="KW-0813">Transport</keyword>
<dbReference type="CDD" id="cd17323">
    <property type="entry name" value="MFS_Tpo1_MDR_like"/>
    <property type="match status" value="1"/>
</dbReference>
<dbReference type="GO" id="GO:0005275">
    <property type="term" value="F:amine transmembrane transporter activity"/>
    <property type="evidence" value="ECO:0007669"/>
    <property type="project" value="TreeGrafter"/>
</dbReference>
<reference evidence="9" key="1">
    <citation type="journal article" date="2016" name="Genome Announc.">
        <title>Genome sequence of Ustilaginoidea virens IPU010, a rice pathogenic fungus causing false smut.</title>
        <authorList>
            <person name="Kumagai T."/>
            <person name="Ishii T."/>
            <person name="Terai G."/>
            <person name="Umemura M."/>
            <person name="Machida M."/>
            <person name="Asai K."/>
        </authorList>
    </citation>
    <scope>NUCLEOTIDE SEQUENCE [LARGE SCALE GENOMIC DNA]</scope>
    <source>
        <strain evidence="9">IPU010</strain>
    </source>
</reference>
<dbReference type="PANTHER" id="PTHR23502:SF21">
    <property type="entry name" value="DITYROSINE TRANSPORTER 1"/>
    <property type="match status" value="1"/>
</dbReference>
<dbReference type="Pfam" id="PF07690">
    <property type="entry name" value="MFS_1"/>
    <property type="match status" value="1"/>
</dbReference>
<dbReference type="GO" id="GO:0005886">
    <property type="term" value="C:plasma membrane"/>
    <property type="evidence" value="ECO:0007669"/>
    <property type="project" value="TreeGrafter"/>
</dbReference>
<feature type="transmembrane region" description="Helical" evidence="6">
    <location>
        <begin position="247"/>
        <end position="270"/>
    </location>
</feature>
<dbReference type="PROSITE" id="PS50850">
    <property type="entry name" value="MFS"/>
    <property type="match status" value="1"/>
</dbReference>
<evidence type="ECO:0000259" key="7">
    <source>
        <dbReference type="PROSITE" id="PS50850"/>
    </source>
</evidence>
<name>A0A1B5L478_USTVR</name>
<feature type="transmembrane region" description="Helical" evidence="6">
    <location>
        <begin position="497"/>
        <end position="518"/>
    </location>
</feature>
<dbReference type="SUPFAM" id="SSF103473">
    <property type="entry name" value="MFS general substrate transporter"/>
    <property type="match status" value="1"/>
</dbReference>
<comment type="subcellular location">
    <subcellularLocation>
        <location evidence="1">Membrane</location>
        <topology evidence="1">Multi-pass membrane protein</topology>
    </subcellularLocation>
</comment>
<evidence type="ECO:0000256" key="3">
    <source>
        <dbReference type="ARBA" id="ARBA00022692"/>
    </source>
</evidence>
<feature type="transmembrane region" description="Helical" evidence="6">
    <location>
        <begin position="347"/>
        <end position="370"/>
    </location>
</feature>
<comment type="caution">
    <text evidence="8">The sequence shown here is derived from an EMBL/GenBank/DDBJ whole genome shotgun (WGS) entry which is preliminary data.</text>
</comment>
<evidence type="ECO:0000313" key="8">
    <source>
        <dbReference type="EMBL" id="GAO17251.1"/>
    </source>
</evidence>
<keyword evidence="3 6" id="KW-0812">Transmembrane</keyword>
<dbReference type="Gene3D" id="1.20.1250.20">
    <property type="entry name" value="MFS general substrate transporter like domains"/>
    <property type="match status" value="1"/>
</dbReference>
<dbReference type="AlphaFoldDB" id="A0A1B5L478"/>
<organism evidence="8 9">
    <name type="scientific">Ustilaginoidea virens</name>
    <name type="common">Rice false smut fungus</name>
    <name type="synonym">Villosiclava virens</name>
    <dbReference type="NCBI Taxonomy" id="1159556"/>
    <lineage>
        <taxon>Eukaryota</taxon>
        <taxon>Fungi</taxon>
        <taxon>Dikarya</taxon>
        <taxon>Ascomycota</taxon>
        <taxon>Pezizomycotina</taxon>
        <taxon>Sordariomycetes</taxon>
        <taxon>Hypocreomycetidae</taxon>
        <taxon>Hypocreales</taxon>
        <taxon>Clavicipitaceae</taxon>
        <taxon>Ustilaginoidea</taxon>
    </lineage>
</organism>
<feature type="transmembrane region" description="Helical" evidence="6">
    <location>
        <begin position="460"/>
        <end position="485"/>
    </location>
</feature>
<dbReference type="InterPro" id="IPR020846">
    <property type="entry name" value="MFS_dom"/>
</dbReference>
<dbReference type="EMBL" id="BBTG02000066">
    <property type="protein sequence ID" value="GAO17251.1"/>
    <property type="molecule type" value="Genomic_DNA"/>
</dbReference>
<feature type="transmembrane region" description="Helical" evidence="6">
    <location>
        <begin position="155"/>
        <end position="175"/>
    </location>
</feature>
<evidence type="ECO:0000256" key="4">
    <source>
        <dbReference type="ARBA" id="ARBA00022989"/>
    </source>
</evidence>
<feature type="transmembrane region" description="Helical" evidence="6">
    <location>
        <begin position="187"/>
        <end position="205"/>
    </location>
</feature>
<feature type="transmembrane region" description="Helical" evidence="6">
    <location>
        <begin position="524"/>
        <end position="546"/>
    </location>
</feature>
<evidence type="ECO:0000313" key="9">
    <source>
        <dbReference type="Proteomes" id="UP000054053"/>
    </source>
</evidence>
<evidence type="ECO:0000256" key="2">
    <source>
        <dbReference type="ARBA" id="ARBA00022448"/>
    </source>
</evidence>
<evidence type="ECO:0000256" key="5">
    <source>
        <dbReference type="ARBA" id="ARBA00023136"/>
    </source>
</evidence>
<feature type="transmembrane region" description="Helical" evidence="6">
    <location>
        <begin position="390"/>
        <end position="408"/>
    </location>
</feature>
<dbReference type="InterPro" id="IPR011701">
    <property type="entry name" value="MFS"/>
</dbReference>
<sequence length="563" mass="60497">MPLVGPVWSWHCCLVVSCLVLCTRVKDVSHGKAQNEPSPEGLFAAQRRRRFVVGCLGGIQVVLGWMVLADSCSCSLVNYCSIVLTHVCGSDSGVLDATAPKLPASPPPVYCAFPPARRRFILAVITLAGMLGPLSGAIYLPVLPLLEREFNVGSTSINATVSVFMVTFAIAPLFWSSFADYGGRRPLYIVSLAIFIASNLLLAVLPKNYGALLILRIVHAFGSAAVVSMGAGTVADMTEPKKRASAMSVFLLGPQCGPVLGPVLGSALAGQLNWRWIPGFLAVFCFVLWLIIVLMLPETLRYRVGNGEMYKHQSWVLLPPRLSSAMVPESERGPKPPKPTLLGYWKLFSYPPIGIVTVNTAILYSTYFAMAVALPHALENVYHWSTTEVGLGYIAVGIALMIGSLVGGRLSDWRRKNKAAASSDGTVEPESRLYDQIWGVMLCVAGTVMFGWFVQNSLHVSSVIIATFLTGFGMSWVFVATTAFLGECAPLQAAGAFALGNMLRNPGAAIASVVYPPLVARMGLAWFFTGFALLDLVVVGGAVIVLRVKGEHWRRKKAGSAAK</sequence>
<feature type="domain" description="Major facilitator superfamily (MFS) profile" evidence="7">
    <location>
        <begin position="121"/>
        <end position="553"/>
    </location>
</feature>